<feature type="domain" description="EfeO-type cupredoxin-like" evidence="6">
    <location>
        <begin position="61"/>
        <end position="145"/>
    </location>
</feature>
<dbReference type="InterPro" id="IPR038352">
    <property type="entry name" value="Imelysin_sf"/>
</dbReference>
<evidence type="ECO:0000259" key="6">
    <source>
        <dbReference type="Pfam" id="PF13473"/>
    </source>
</evidence>
<dbReference type="InterPro" id="IPR053377">
    <property type="entry name" value="Iron_uptake_EfeM/EfeO"/>
</dbReference>
<evidence type="ECO:0000313" key="7">
    <source>
        <dbReference type="EMBL" id="MBE1608830.1"/>
    </source>
</evidence>
<dbReference type="InterPro" id="IPR018976">
    <property type="entry name" value="Imelysin-like"/>
</dbReference>
<dbReference type="Proteomes" id="UP000638648">
    <property type="component" value="Unassembled WGS sequence"/>
</dbReference>
<gene>
    <name evidence="7" type="ORF">HEB94_005678</name>
</gene>
<evidence type="ECO:0000256" key="3">
    <source>
        <dbReference type="ARBA" id="ARBA00022729"/>
    </source>
</evidence>
<sequence length="415" mass="44039">MNRPEPRGDSPRLAQERHPAVNARAPRSLRRWPILLAAPLALAALAGCQKVATTQEEGAASPGASSGSQAVAIAIADEGCRPEPASVPAGPVKFDVRNTDSQTVTEAELVSPEGRILGERENLTPGLSGTFSLDLKAGTYSVYCPGAQQETSTFKVTGGTAAAPSPTSGVTKQLANGVAGYRDYVQHETAQLVTATKAFTDAVRAGDVAQAKELYGPARTHYERIEPVAESFGDLDPAIDARINDVANPSEWTGFHPLERALWEKNSTAGLKPLADKLDADVTKLDGLVQDVSYQPADLANGATSLLTEVSGSKISGEEERYSHLDLLDIWANVDGAKRAFDLLSPALQRTDKDVVTTVNARFTAVNQTLAKHRDGRSFQSYSALSKDEVKLIANQVDALAEPLSTVAEKVVSAK</sequence>
<feature type="domain" description="Imelysin-like" evidence="5">
    <location>
        <begin position="178"/>
        <end position="406"/>
    </location>
</feature>
<dbReference type="InterPro" id="IPR028096">
    <property type="entry name" value="EfeO_Cupredoxin"/>
</dbReference>
<feature type="region of interest" description="Disordered" evidence="4">
    <location>
        <begin position="1"/>
        <end position="24"/>
    </location>
</feature>
<proteinExistence type="inferred from homology"/>
<dbReference type="AlphaFoldDB" id="A0A927N5D1"/>
<dbReference type="InterPro" id="IPR034981">
    <property type="entry name" value="Imelysin-like_EfeO/Algp7"/>
</dbReference>
<evidence type="ECO:0000259" key="5">
    <source>
        <dbReference type="Pfam" id="PF09375"/>
    </source>
</evidence>
<evidence type="ECO:0000256" key="4">
    <source>
        <dbReference type="SAM" id="MobiDB-lite"/>
    </source>
</evidence>
<feature type="compositionally biased region" description="Basic and acidic residues" evidence="4">
    <location>
        <begin position="1"/>
        <end position="19"/>
    </location>
</feature>
<name>A0A927N5D1_9ACTN</name>
<comment type="caution">
    <text evidence="7">The sequence shown here is derived from an EMBL/GenBank/DDBJ whole genome shotgun (WGS) entry which is preliminary data.</text>
</comment>
<dbReference type="Gene3D" id="1.20.1420.20">
    <property type="entry name" value="M75 peptidase, HXXE motif"/>
    <property type="match status" value="1"/>
</dbReference>
<protein>
    <submittedName>
        <fullName evidence="7">Iron uptake system component EfeO</fullName>
    </submittedName>
</protein>
<dbReference type="InterPro" id="IPR008972">
    <property type="entry name" value="Cupredoxin"/>
</dbReference>
<comment type="similarity">
    <text evidence="2">Belongs to the EfeM/EfeO family.</text>
</comment>
<dbReference type="Pfam" id="PF09375">
    <property type="entry name" value="Peptidase_M75"/>
    <property type="match status" value="1"/>
</dbReference>
<evidence type="ECO:0000256" key="1">
    <source>
        <dbReference type="ARBA" id="ARBA00004418"/>
    </source>
</evidence>
<evidence type="ECO:0000313" key="8">
    <source>
        <dbReference type="Proteomes" id="UP000638648"/>
    </source>
</evidence>
<dbReference type="RefSeq" id="WP_192752530.1">
    <property type="nucleotide sequence ID" value="NZ_BAABJL010000119.1"/>
</dbReference>
<dbReference type="NCBIfam" id="NF041757">
    <property type="entry name" value="EfeO"/>
    <property type="match status" value="1"/>
</dbReference>
<reference evidence="7" key="1">
    <citation type="submission" date="2020-10" db="EMBL/GenBank/DDBJ databases">
        <title>Sequencing the genomes of 1000 actinobacteria strains.</title>
        <authorList>
            <person name="Klenk H.-P."/>
        </authorList>
    </citation>
    <scope>NUCLEOTIDE SEQUENCE</scope>
    <source>
        <strain evidence="7">DSM 45354</strain>
    </source>
</reference>
<dbReference type="PANTHER" id="PTHR39192:SF1">
    <property type="entry name" value="IRON UPTAKE SYSTEM COMPONENT EFEO"/>
    <property type="match status" value="1"/>
</dbReference>
<dbReference type="GO" id="GO:0042597">
    <property type="term" value="C:periplasmic space"/>
    <property type="evidence" value="ECO:0007669"/>
    <property type="project" value="UniProtKB-SubCell"/>
</dbReference>
<dbReference type="InterPro" id="IPR050894">
    <property type="entry name" value="EfeM/EfeO_iron_uptake"/>
</dbReference>
<dbReference type="PANTHER" id="PTHR39192">
    <property type="entry name" value="IRON UPTAKE SYSTEM COMPONENT EFEO"/>
    <property type="match status" value="1"/>
</dbReference>
<dbReference type="CDD" id="cd14656">
    <property type="entry name" value="Imelysin-like_EfeO"/>
    <property type="match status" value="1"/>
</dbReference>
<dbReference type="NCBIfam" id="NF007697">
    <property type="entry name" value="PRK10378.1"/>
    <property type="match status" value="1"/>
</dbReference>
<organism evidence="7 8">
    <name type="scientific">Actinopolymorpha pittospori</name>
    <dbReference type="NCBI Taxonomy" id="648752"/>
    <lineage>
        <taxon>Bacteria</taxon>
        <taxon>Bacillati</taxon>
        <taxon>Actinomycetota</taxon>
        <taxon>Actinomycetes</taxon>
        <taxon>Propionibacteriales</taxon>
        <taxon>Actinopolymorphaceae</taxon>
        <taxon>Actinopolymorpha</taxon>
    </lineage>
</organism>
<keyword evidence="3" id="KW-0732">Signal</keyword>
<accession>A0A927N5D1</accession>
<evidence type="ECO:0000256" key="2">
    <source>
        <dbReference type="ARBA" id="ARBA00005989"/>
    </source>
</evidence>
<dbReference type="Gene3D" id="2.60.40.420">
    <property type="entry name" value="Cupredoxins - blue copper proteins"/>
    <property type="match status" value="1"/>
</dbReference>
<dbReference type="EMBL" id="JADBEM010000001">
    <property type="protein sequence ID" value="MBE1608830.1"/>
    <property type="molecule type" value="Genomic_DNA"/>
</dbReference>
<keyword evidence="8" id="KW-1185">Reference proteome</keyword>
<dbReference type="Pfam" id="PF13473">
    <property type="entry name" value="Cupredoxin_1"/>
    <property type="match status" value="1"/>
</dbReference>
<comment type="subcellular location">
    <subcellularLocation>
        <location evidence="1">Periplasm</location>
    </subcellularLocation>
</comment>